<name>A0A917PDU9_9ACTN</name>
<dbReference type="InterPro" id="IPR011010">
    <property type="entry name" value="DNA_brk_join_enz"/>
</dbReference>
<dbReference type="GO" id="GO:0015074">
    <property type="term" value="P:DNA integration"/>
    <property type="evidence" value="ECO:0007669"/>
    <property type="project" value="InterPro"/>
</dbReference>
<dbReference type="Pfam" id="PF00589">
    <property type="entry name" value="Phage_integrase"/>
    <property type="match status" value="1"/>
</dbReference>
<evidence type="ECO:0000259" key="2">
    <source>
        <dbReference type="PROSITE" id="PS51898"/>
    </source>
</evidence>
<dbReference type="AlphaFoldDB" id="A0A917PDU9"/>
<dbReference type="GO" id="GO:0006310">
    <property type="term" value="P:DNA recombination"/>
    <property type="evidence" value="ECO:0007669"/>
    <property type="project" value="UniProtKB-KW"/>
</dbReference>
<proteinExistence type="predicted"/>
<dbReference type="PANTHER" id="PTHR30349">
    <property type="entry name" value="PHAGE INTEGRASE-RELATED"/>
    <property type="match status" value="1"/>
</dbReference>
<dbReference type="SUPFAM" id="SSF56349">
    <property type="entry name" value="DNA breaking-rejoining enzymes"/>
    <property type="match status" value="1"/>
</dbReference>
<evidence type="ECO:0000313" key="3">
    <source>
        <dbReference type="EMBL" id="GGJ72126.1"/>
    </source>
</evidence>
<dbReference type="Gene3D" id="1.10.443.10">
    <property type="entry name" value="Intergrase catalytic core"/>
    <property type="match status" value="1"/>
</dbReference>
<accession>A0A917PDU9</accession>
<organism evidence="3 4">
    <name type="scientific">Streptomyces brasiliensis</name>
    <dbReference type="NCBI Taxonomy" id="1954"/>
    <lineage>
        <taxon>Bacteria</taxon>
        <taxon>Bacillati</taxon>
        <taxon>Actinomycetota</taxon>
        <taxon>Actinomycetes</taxon>
        <taxon>Kitasatosporales</taxon>
        <taxon>Streptomycetaceae</taxon>
        <taxon>Streptomyces</taxon>
    </lineage>
</organism>
<reference evidence="3" key="2">
    <citation type="submission" date="2020-09" db="EMBL/GenBank/DDBJ databases">
        <authorList>
            <person name="Sun Q."/>
            <person name="Ohkuma M."/>
        </authorList>
    </citation>
    <scope>NUCLEOTIDE SEQUENCE</scope>
    <source>
        <strain evidence="3">JCM 3086</strain>
    </source>
</reference>
<protein>
    <submittedName>
        <fullName evidence="3">Integrase</fullName>
    </submittedName>
</protein>
<comment type="caution">
    <text evidence="3">The sequence shown here is derived from an EMBL/GenBank/DDBJ whole genome shotgun (WGS) entry which is preliminary data.</text>
</comment>
<evidence type="ECO:0000313" key="4">
    <source>
        <dbReference type="Proteomes" id="UP000657574"/>
    </source>
</evidence>
<reference evidence="3" key="1">
    <citation type="journal article" date="2014" name="Int. J. Syst. Evol. Microbiol.">
        <title>Complete genome sequence of Corynebacterium casei LMG S-19264T (=DSM 44701T), isolated from a smear-ripened cheese.</title>
        <authorList>
            <consortium name="US DOE Joint Genome Institute (JGI-PGF)"/>
            <person name="Walter F."/>
            <person name="Albersmeier A."/>
            <person name="Kalinowski J."/>
            <person name="Ruckert C."/>
        </authorList>
    </citation>
    <scope>NUCLEOTIDE SEQUENCE</scope>
    <source>
        <strain evidence="3">JCM 3086</strain>
    </source>
</reference>
<feature type="domain" description="Tyr recombinase" evidence="2">
    <location>
        <begin position="410"/>
        <end position="636"/>
    </location>
</feature>
<dbReference type="InterPro" id="IPR013762">
    <property type="entry name" value="Integrase-like_cat_sf"/>
</dbReference>
<dbReference type="GO" id="GO:0003677">
    <property type="term" value="F:DNA binding"/>
    <property type="evidence" value="ECO:0007669"/>
    <property type="project" value="InterPro"/>
</dbReference>
<dbReference type="Proteomes" id="UP000657574">
    <property type="component" value="Unassembled WGS sequence"/>
</dbReference>
<sequence length="776" mass="86681">MIPAQVRTPAARPRAAAGVPVLFATGGFDRRPQLLEREAAALNALDLQALRRLRARGIPRRTAKHWRALSRLVEPLDQARAALHDHGEARQLRAGSQAVAIVLANCRTMQRTWWGWTTWDWARLCCPGSAEFRTAQELPTDATVRPYLIALGYLLGGFTDFQHLGNFNRLHLAQLVFGAEAVETAMDEVAVVADRWGYRSQNREDGRYRLPGVLAQALLINRSPRIEDLTTKAFARLHAHPTTSTRYSAGFFALQKIVADLGHCQTRPGFNHAPTLAGVPEPWSSYLQRWYDTSTLTVNVRNNIRTNMAKTGRWLAAEHPEAVDPAHWTRTTCANWIAAVDKMAVGDYVQRADHLHERLGDPIAPRTKSHILMGTRMFLRDLQEWEWIPRRFDPARALAVPRTIAALIATDPRVIADEIWAKLLWAGLNLEAKDLPGTSAGSYYPLELIRALALTWLFSGLRSDEISRLRVGCVRWQHEGQPIDGSSREVLAEQAVCLLDVPVHKTGTAFTKPVDPIVGQAIDAWQVLRPAQPKRLDSKTNEHVDLLFSIRAHPVAKNYINRTLIPSLCEKAGVPTADVRGNITSHRARSTIASQLYNAKEPMTLFELQAWLGHRSPTSTQHYAKITPNTLTRAYTEAGYFSRNLRTIEVLVDRDAVISGAATGGEPWQHYDLGHGYCTYSFFEQCQHRMACARCDFYTPKDSSQAQLLEAKANLQRMLVSIPLTDDERAAIDDGQTAIDSLLDRLSEVPTPAGPTPRELGRPLLPIIDVRQGNQG</sequence>
<dbReference type="InterPro" id="IPR002104">
    <property type="entry name" value="Integrase_catalytic"/>
</dbReference>
<dbReference type="EMBL" id="BMQA01000142">
    <property type="protein sequence ID" value="GGJ72126.1"/>
    <property type="molecule type" value="Genomic_DNA"/>
</dbReference>
<keyword evidence="4" id="KW-1185">Reference proteome</keyword>
<gene>
    <name evidence="3" type="ORF">GCM10010121_098370</name>
</gene>
<keyword evidence="1" id="KW-0233">DNA recombination</keyword>
<dbReference type="PANTHER" id="PTHR30349:SF90">
    <property type="entry name" value="TYROSINE RECOMBINASE XERD"/>
    <property type="match status" value="1"/>
</dbReference>
<dbReference type="PROSITE" id="PS51898">
    <property type="entry name" value="TYR_RECOMBINASE"/>
    <property type="match status" value="1"/>
</dbReference>
<dbReference type="RefSeq" id="WP_229841707.1">
    <property type="nucleotide sequence ID" value="NZ_BMQA01000142.1"/>
</dbReference>
<dbReference type="InterPro" id="IPR050090">
    <property type="entry name" value="Tyrosine_recombinase_XerCD"/>
</dbReference>
<evidence type="ECO:0000256" key="1">
    <source>
        <dbReference type="ARBA" id="ARBA00023172"/>
    </source>
</evidence>